<dbReference type="RefSeq" id="WP_160552134.1">
    <property type="nucleotide sequence ID" value="NZ_CP047650.1"/>
</dbReference>
<keyword evidence="1" id="KW-0732">Signal</keyword>
<proteinExistence type="predicted"/>
<feature type="chain" id="PRO_5032776589" description="Pertussis toxin subunit 1" evidence="1">
    <location>
        <begin position="24"/>
        <end position="280"/>
    </location>
</feature>
<evidence type="ECO:0000256" key="1">
    <source>
        <dbReference type="SAM" id="SignalP"/>
    </source>
</evidence>
<dbReference type="KEGG" id="xyk:GT347_11775"/>
<dbReference type="Pfam" id="PF02917">
    <property type="entry name" value="Pertussis_S1"/>
    <property type="match status" value="1"/>
</dbReference>
<feature type="signal peptide" evidence="1">
    <location>
        <begin position="1"/>
        <end position="23"/>
    </location>
</feature>
<dbReference type="SUPFAM" id="SSF56399">
    <property type="entry name" value="ADP-ribosylation"/>
    <property type="match status" value="1"/>
</dbReference>
<dbReference type="InterPro" id="IPR003898">
    <property type="entry name" value="Borpert_toxA"/>
</dbReference>
<keyword evidence="3" id="KW-1185">Reference proteome</keyword>
<sequence>MKTFPWRRLLLAMLCWAGMPASADPMFYRVLIAHPDTIFTTGFEPWGSNTNLLQHVQGTSCNRARPSADERERSTYTSLAATHEAAMRVARAKLRLLAANGVEQGTVWVYQVRPTDAFYNVARTFENAGQNLLEGRLRYPYQNALLLDEWVAPGLVPPTLIREARQYRMAGGEPVEVENTAMANLRYLPADTVGNPRPLPAEVITGQRAGSGRTMAVIANAAGVFSACYCDVPQRGNHTRSTAGPAAADAATICAAQIQYLNDAIPSVRYFPSDGWKVEF</sequence>
<dbReference type="GO" id="GO:0005576">
    <property type="term" value="C:extracellular region"/>
    <property type="evidence" value="ECO:0007669"/>
    <property type="project" value="InterPro"/>
</dbReference>
<reference evidence="2 3" key="1">
    <citation type="submission" date="2020-01" db="EMBL/GenBank/DDBJ databases">
        <title>Genome sequencing of strain KACC 21265.</title>
        <authorList>
            <person name="Heo J."/>
            <person name="Kim S.-J."/>
            <person name="Kim J.-S."/>
            <person name="Hong S.-B."/>
            <person name="Kwon S.-W."/>
        </authorList>
    </citation>
    <scope>NUCLEOTIDE SEQUENCE [LARGE SCALE GENOMIC DNA]</scope>
    <source>
        <strain evidence="2 3">KACC 21265</strain>
    </source>
</reference>
<gene>
    <name evidence="2" type="ORF">GT347_11775</name>
</gene>
<dbReference type="Gene3D" id="3.90.210.10">
    <property type="entry name" value="Heat-Labile Enterotoxin, subunit A"/>
    <property type="match status" value="1"/>
</dbReference>
<evidence type="ECO:0000313" key="2">
    <source>
        <dbReference type="EMBL" id="QHI98617.1"/>
    </source>
</evidence>
<dbReference type="Proteomes" id="UP000464787">
    <property type="component" value="Chromosome"/>
</dbReference>
<protein>
    <recommendedName>
        <fullName evidence="4">Pertussis toxin subunit 1</fullName>
    </recommendedName>
</protein>
<accession>A0A857J4L3</accession>
<dbReference type="EMBL" id="CP047650">
    <property type="protein sequence ID" value="QHI98617.1"/>
    <property type="molecule type" value="Genomic_DNA"/>
</dbReference>
<name>A0A857J4L3_9BURK</name>
<organism evidence="2 3">
    <name type="scientific">Xylophilus rhododendri</name>
    <dbReference type="NCBI Taxonomy" id="2697032"/>
    <lineage>
        <taxon>Bacteria</taxon>
        <taxon>Pseudomonadati</taxon>
        <taxon>Pseudomonadota</taxon>
        <taxon>Betaproteobacteria</taxon>
        <taxon>Burkholderiales</taxon>
        <taxon>Xylophilus</taxon>
    </lineage>
</organism>
<dbReference type="GO" id="GO:0003950">
    <property type="term" value="F:NAD+ poly-ADP-ribosyltransferase activity"/>
    <property type="evidence" value="ECO:0007669"/>
    <property type="project" value="InterPro"/>
</dbReference>
<dbReference type="AlphaFoldDB" id="A0A857J4L3"/>
<evidence type="ECO:0008006" key="4">
    <source>
        <dbReference type="Google" id="ProtNLM"/>
    </source>
</evidence>
<evidence type="ECO:0000313" key="3">
    <source>
        <dbReference type="Proteomes" id="UP000464787"/>
    </source>
</evidence>